<dbReference type="Proteomes" id="UP001596108">
    <property type="component" value="Unassembled WGS sequence"/>
</dbReference>
<feature type="transmembrane region" description="Helical" evidence="1">
    <location>
        <begin position="7"/>
        <end position="27"/>
    </location>
</feature>
<evidence type="ECO:0000259" key="2">
    <source>
        <dbReference type="SMART" id="SM00858"/>
    </source>
</evidence>
<evidence type="ECO:0000313" key="4">
    <source>
        <dbReference type="Proteomes" id="UP001596108"/>
    </source>
</evidence>
<dbReference type="CDD" id="cd11614">
    <property type="entry name" value="SAF_CpaB_FlgA_like"/>
    <property type="match status" value="1"/>
</dbReference>
<reference evidence="4" key="1">
    <citation type="journal article" date="2019" name="Int. J. Syst. Evol. Microbiol.">
        <title>The Global Catalogue of Microorganisms (GCM) 10K type strain sequencing project: providing services to taxonomists for standard genome sequencing and annotation.</title>
        <authorList>
            <consortium name="The Broad Institute Genomics Platform"/>
            <consortium name="The Broad Institute Genome Sequencing Center for Infectious Disease"/>
            <person name="Wu L."/>
            <person name="Ma J."/>
        </authorList>
    </citation>
    <scope>NUCLEOTIDE SEQUENCE [LARGE SCALE GENOMIC DNA]</scope>
    <source>
        <strain evidence="4">CGMCC 1.18578</strain>
    </source>
</reference>
<dbReference type="EMBL" id="JBHSNC010000048">
    <property type="protein sequence ID" value="MFC5530855.1"/>
    <property type="molecule type" value="Genomic_DNA"/>
</dbReference>
<keyword evidence="1" id="KW-1133">Transmembrane helix</keyword>
<dbReference type="Pfam" id="PF08666">
    <property type="entry name" value="SAF"/>
    <property type="match status" value="1"/>
</dbReference>
<evidence type="ECO:0000313" key="3">
    <source>
        <dbReference type="EMBL" id="MFC5530855.1"/>
    </source>
</evidence>
<accession>A0ABW0R165</accession>
<dbReference type="RefSeq" id="WP_378112798.1">
    <property type="nucleotide sequence ID" value="NZ_JBHSNC010000048.1"/>
</dbReference>
<proteinExistence type="predicted"/>
<evidence type="ECO:0000256" key="1">
    <source>
        <dbReference type="SAM" id="Phobius"/>
    </source>
</evidence>
<dbReference type="SMART" id="SM00858">
    <property type="entry name" value="SAF"/>
    <property type="match status" value="1"/>
</dbReference>
<keyword evidence="1" id="KW-0812">Transmembrane</keyword>
<gene>
    <name evidence="3" type="ORF">ACFPQ4_15610</name>
</gene>
<dbReference type="InterPro" id="IPR013974">
    <property type="entry name" value="SAF"/>
</dbReference>
<feature type="domain" description="SAF" evidence="2">
    <location>
        <begin position="38"/>
        <end position="100"/>
    </location>
</feature>
<keyword evidence="4" id="KW-1185">Reference proteome</keyword>
<protein>
    <submittedName>
        <fullName evidence="3">SAF domain-containing protein</fullName>
    </submittedName>
</protein>
<keyword evidence="1" id="KW-0472">Membrane</keyword>
<sequence>MNRRKQLAISLCAAVMSGLLVYGVYLLQLKQIKLEETVKVVVPKRFVPVGTILTADDLKTISLPRGAVGAQTVTSVAEAVGMEAAVPLGGEEPLLSWKLDKYRLLPQADEATFQIPRAYVKSISNGIRAGDEVLVYLSGESELAPSHRLFEGEIVVAAVKTAANLEIDDPKNPNLLSMAQGDKESMYASRRDANGAIDSINLNLTESEWLTLDTVCKGGTAKLIIAFQASSIGEKGEGS</sequence>
<comment type="caution">
    <text evidence="3">The sequence shown here is derived from an EMBL/GenBank/DDBJ whole genome shotgun (WGS) entry which is preliminary data.</text>
</comment>
<organism evidence="3 4">
    <name type="scientific">Cohnella yongneupensis</name>
    <dbReference type="NCBI Taxonomy" id="425006"/>
    <lineage>
        <taxon>Bacteria</taxon>
        <taxon>Bacillati</taxon>
        <taxon>Bacillota</taxon>
        <taxon>Bacilli</taxon>
        <taxon>Bacillales</taxon>
        <taxon>Paenibacillaceae</taxon>
        <taxon>Cohnella</taxon>
    </lineage>
</organism>
<name>A0ABW0R165_9BACL</name>